<proteinExistence type="predicted"/>
<reference evidence="1 2" key="1">
    <citation type="submission" date="2019-01" db="EMBL/GenBank/DDBJ databases">
        <authorList>
            <person name="Le T.S."/>
            <person name="Kurtboke I."/>
        </authorList>
    </citation>
    <scope>NUCLEOTIDE SEQUENCE [LARGE SCALE GENOMIC DNA]</scope>
</reference>
<evidence type="ECO:0000313" key="1">
    <source>
        <dbReference type="EMBL" id="QAU04202.1"/>
    </source>
</evidence>
<name>A0A513PW80_9CAUD</name>
<organism evidence="1 2">
    <name type="scientific">Vibrio phage 2 TSL-2019</name>
    <dbReference type="NCBI Taxonomy" id="2508172"/>
    <lineage>
        <taxon>Viruses</taxon>
        <taxon>Duplodnaviria</taxon>
        <taxon>Heunggongvirae</taxon>
        <taxon>Uroviricota</taxon>
        <taxon>Caudoviricetes</taxon>
        <taxon>Chimalliviridae</taxon>
        <taxon>Gorgonvirinae</taxon>
        <taxon>Aphroditevirus</taxon>
        <taxon>Aphroditevirus av2TSL2019</taxon>
    </lineage>
</organism>
<dbReference type="EMBL" id="MK368614">
    <property type="protein sequence ID" value="QAU04202.1"/>
    <property type="molecule type" value="Genomic_DNA"/>
</dbReference>
<dbReference type="KEGG" id="vg:55613415"/>
<dbReference type="Proteomes" id="UP000320660">
    <property type="component" value="Segment"/>
</dbReference>
<dbReference type="GeneID" id="55613415"/>
<protein>
    <submittedName>
        <fullName evidence="1">Uncharacterized protein</fullName>
    </submittedName>
</protein>
<accession>A0A513PW80</accession>
<dbReference type="RefSeq" id="YP_009843149.1">
    <property type="nucleotide sequence ID" value="NC_048747.1"/>
</dbReference>
<keyword evidence="2" id="KW-1185">Reference proteome</keyword>
<sequence>MQTEPKMFESEKIHYQRNEKSILERCDVSCREVIQSLNRCRYLGTMSCCEGHESNDNVVYHIQMVYGLEAFEKLLKLYQLLTVTFDEPNVVEMKFARKRSLANNKDPLNVVTFFVRRDIYTKPSANKVSQIFMSWIEAYRADEPTHFYSWS</sequence>
<evidence type="ECO:0000313" key="2">
    <source>
        <dbReference type="Proteomes" id="UP000320660"/>
    </source>
</evidence>